<reference evidence="11 12" key="1">
    <citation type="journal article" date="2018" name="Proc. Natl. Acad. Sci. U.S.A.">
        <title>Draft genome sequence of Camellia sinensis var. sinensis provides insights into the evolution of the tea genome and tea quality.</title>
        <authorList>
            <person name="Wei C."/>
            <person name="Yang H."/>
            <person name="Wang S."/>
            <person name="Zhao J."/>
            <person name="Liu C."/>
            <person name="Gao L."/>
            <person name="Xia E."/>
            <person name="Lu Y."/>
            <person name="Tai Y."/>
            <person name="She G."/>
            <person name="Sun J."/>
            <person name="Cao H."/>
            <person name="Tong W."/>
            <person name="Gao Q."/>
            <person name="Li Y."/>
            <person name="Deng W."/>
            <person name="Jiang X."/>
            <person name="Wang W."/>
            <person name="Chen Q."/>
            <person name="Zhang S."/>
            <person name="Li H."/>
            <person name="Wu J."/>
            <person name="Wang P."/>
            <person name="Li P."/>
            <person name="Shi C."/>
            <person name="Zheng F."/>
            <person name="Jian J."/>
            <person name="Huang B."/>
            <person name="Shan D."/>
            <person name="Shi M."/>
            <person name="Fang C."/>
            <person name="Yue Y."/>
            <person name="Li F."/>
            <person name="Li D."/>
            <person name="Wei S."/>
            <person name="Han B."/>
            <person name="Jiang C."/>
            <person name="Yin Y."/>
            <person name="Xia T."/>
            <person name="Zhang Z."/>
            <person name="Bennetzen J.L."/>
            <person name="Zhao S."/>
            <person name="Wan X."/>
        </authorList>
    </citation>
    <scope>NUCLEOTIDE SEQUENCE [LARGE SCALE GENOMIC DNA]</scope>
    <source>
        <strain evidence="12">cv. Shuchazao</strain>
        <tissue evidence="11">Leaf</tissue>
    </source>
</reference>
<keyword evidence="12" id="KW-1185">Reference proteome</keyword>
<accession>A0A4S4EEA7</accession>
<dbReference type="Gene3D" id="1.10.630.10">
    <property type="entry name" value="Cytochrome P450"/>
    <property type="match status" value="1"/>
</dbReference>
<protein>
    <submittedName>
        <fullName evidence="11">Uncharacterized protein</fullName>
    </submittedName>
</protein>
<dbReference type="GO" id="GO:0016705">
    <property type="term" value="F:oxidoreductase activity, acting on paired donors, with incorporation or reduction of molecular oxygen"/>
    <property type="evidence" value="ECO:0007669"/>
    <property type="project" value="InterPro"/>
</dbReference>
<sequence length="510" mass="58757">MDFFSPNSLPWLPALIILLLSSISFLFFTKKSKNPTNLPPTPPTLPIIGNLHQLGKLPHHSLTQLSKKHGPVMLLRLGQVPCLVVSSPETAKQVLKTHDLECCSRPFSHGPKRLSYNLLDLAFGPYSDYWREMRKLCVIELFTVRRVHSFRHVREEELGKMIRHITQISPNNRVNLSELVFSLTNSIICKVAFGKSYEGKQFESGKFQESIDEAMAMLSSFWGADFFPYVGWFVDVFTGLHWRLEKCFHEFDVFFERVIEEHLDPNRTKSEHEDITDILLGLSKNETASFHLTKNHIKAILMDIFIGGIDTSSLTIVWAMTELAKNPRVMKKVQAEIRSCIGRKPKVDETQLDKLNYLKMVVKETFRLHPPATFLIPRESMQHCKIGGYDVYPKTRILVNAWAIGRDPEIWNNPEEFYPERFEKSEIDFRGNNFELLPFGAGRRICPGLTMGAIAVEFTLANLLHCFDWEMPYGMERKDISLEEEAGLTVHKKLSLHLVPIKYDWEGFES</sequence>
<proteinExistence type="inferred from homology"/>
<evidence type="ECO:0000256" key="4">
    <source>
        <dbReference type="ARBA" id="ARBA00022723"/>
    </source>
</evidence>
<evidence type="ECO:0000313" key="12">
    <source>
        <dbReference type="Proteomes" id="UP000306102"/>
    </source>
</evidence>
<keyword evidence="10" id="KW-1133">Transmembrane helix</keyword>
<evidence type="ECO:0000256" key="6">
    <source>
        <dbReference type="ARBA" id="ARBA00023004"/>
    </source>
</evidence>
<gene>
    <name evidence="11" type="ORF">TEA_015630</name>
</gene>
<keyword evidence="6 8" id="KW-0408">Iron</keyword>
<dbReference type="STRING" id="542762.A0A4S4EEA7"/>
<dbReference type="InterPro" id="IPR001128">
    <property type="entry name" value="Cyt_P450"/>
</dbReference>
<evidence type="ECO:0000256" key="9">
    <source>
        <dbReference type="RuleBase" id="RU000461"/>
    </source>
</evidence>
<evidence type="ECO:0000256" key="5">
    <source>
        <dbReference type="ARBA" id="ARBA00023002"/>
    </source>
</evidence>
<name>A0A4S4EEA7_CAMSN</name>
<keyword evidence="7 9" id="KW-0503">Monooxygenase</keyword>
<organism evidence="11 12">
    <name type="scientific">Camellia sinensis var. sinensis</name>
    <name type="common">China tea</name>
    <dbReference type="NCBI Taxonomy" id="542762"/>
    <lineage>
        <taxon>Eukaryota</taxon>
        <taxon>Viridiplantae</taxon>
        <taxon>Streptophyta</taxon>
        <taxon>Embryophyta</taxon>
        <taxon>Tracheophyta</taxon>
        <taxon>Spermatophyta</taxon>
        <taxon>Magnoliopsida</taxon>
        <taxon>eudicotyledons</taxon>
        <taxon>Gunneridae</taxon>
        <taxon>Pentapetalae</taxon>
        <taxon>asterids</taxon>
        <taxon>Ericales</taxon>
        <taxon>Theaceae</taxon>
        <taxon>Camellia</taxon>
    </lineage>
</organism>
<dbReference type="PRINTS" id="PR00385">
    <property type="entry name" value="P450"/>
</dbReference>
<dbReference type="PROSITE" id="PS00086">
    <property type="entry name" value="CYTOCHROME_P450"/>
    <property type="match status" value="1"/>
</dbReference>
<comment type="caution">
    <text evidence="11">The sequence shown here is derived from an EMBL/GenBank/DDBJ whole genome shotgun (WGS) entry which is preliminary data.</text>
</comment>
<comment type="cofactor">
    <cofactor evidence="1 8">
        <name>heme</name>
        <dbReference type="ChEBI" id="CHEBI:30413"/>
    </cofactor>
</comment>
<dbReference type="GO" id="GO:0020037">
    <property type="term" value="F:heme binding"/>
    <property type="evidence" value="ECO:0007669"/>
    <property type="project" value="InterPro"/>
</dbReference>
<dbReference type="CDD" id="cd11072">
    <property type="entry name" value="CYP71-like"/>
    <property type="match status" value="1"/>
</dbReference>
<dbReference type="GO" id="GO:0005506">
    <property type="term" value="F:iron ion binding"/>
    <property type="evidence" value="ECO:0007669"/>
    <property type="project" value="InterPro"/>
</dbReference>
<comment type="similarity">
    <text evidence="2 9">Belongs to the cytochrome P450 family.</text>
</comment>
<dbReference type="AlphaFoldDB" id="A0A4S4EEA7"/>
<dbReference type="InterPro" id="IPR017972">
    <property type="entry name" value="Cyt_P450_CS"/>
</dbReference>
<evidence type="ECO:0000256" key="8">
    <source>
        <dbReference type="PIRSR" id="PIRSR602401-1"/>
    </source>
</evidence>
<evidence type="ECO:0000256" key="3">
    <source>
        <dbReference type="ARBA" id="ARBA00022617"/>
    </source>
</evidence>
<dbReference type="FunFam" id="1.10.630.10:FF:000011">
    <property type="entry name" value="Cytochrome P450 83B1"/>
    <property type="match status" value="1"/>
</dbReference>
<feature type="transmembrane region" description="Helical" evidence="10">
    <location>
        <begin position="12"/>
        <end position="29"/>
    </location>
</feature>
<evidence type="ECO:0000313" key="11">
    <source>
        <dbReference type="EMBL" id="THG14699.1"/>
    </source>
</evidence>
<dbReference type="PANTHER" id="PTHR47955">
    <property type="entry name" value="CYTOCHROME P450 FAMILY 71 PROTEIN"/>
    <property type="match status" value="1"/>
</dbReference>
<dbReference type="Pfam" id="PF00067">
    <property type="entry name" value="p450"/>
    <property type="match status" value="1"/>
</dbReference>
<dbReference type="Proteomes" id="UP000306102">
    <property type="component" value="Unassembled WGS sequence"/>
</dbReference>
<feature type="binding site" description="axial binding residue" evidence="8">
    <location>
        <position position="446"/>
    </location>
    <ligand>
        <name>heme</name>
        <dbReference type="ChEBI" id="CHEBI:30413"/>
    </ligand>
    <ligandPart>
        <name>Fe</name>
        <dbReference type="ChEBI" id="CHEBI:18248"/>
    </ligandPart>
</feature>
<evidence type="ECO:0000256" key="10">
    <source>
        <dbReference type="SAM" id="Phobius"/>
    </source>
</evidence>
<dbReference type="GO" id="GO:0004497">
    <property type="term" value="F:monooxygenase activity"/>
    <property type="evidence" value="ECO:0007669"/>
    <property type="project" value="UniProtKB-KW"/>
</dbReference>
<dbReference type="PRINTS" id="PR00463">
    <property type="entry name" value="EP450I"/>
</dbReference>
<keyword evidence="10" id="KW-0812">Transmembrane</keyword>
<dbReference type="PANTHER" id="PTHR47955:SF19">
    <property type="entry name" value="CYTOCHROME P450 71A9-LIKE ISOFORM X1"/>
    <property type="match status" value="1"/>
</dbReference>
<evidence type="ECO:0000256" key="7">
    <source>
        <dbReference type="ARBA" id="ARBA00023033"/>
    </source>
</evidence>
<dbReference type="SUPFAM" id="SSF48264">
    <property type="entry name" value="Cytochrome P450"/>
    <property type="match status" value="1"/>
</dbReference>
<keyword evidence="5 9" id="KW-0560">Oxidoreductase</keyword>
<dbReference type="InterPro" id="IPR036396">
    <property type="entry name" value="Cyt_P450_sf"/>
</dbReference>
<dbReference type="EMBL" id="SDRB02005126">
    <property type="protein sequence ID" value="THG14699.1"/>
    <property type="molecule type" value="Genomic_DNA"/>
</dbReference>
<keyword evidence="10" id="KW-0472">Membrane</keyword>
<evidence type="ECO:0000256" key="1">
    <source>
        <dbReference type="ARBA" id="ARBA00001971"/>
    </source>
</evidence>
<keyword evidence="3 8" id="KW-0349">Heme</keyword>
<evidence type="ECO:0000256" key="2">
    <source>
        <dbReference type="ARBA" id="ARBA00010617"/>
    </source>
</evidence>
<keyword evidence="4 8" id="KW-0479">Metal-binding</keyword>
<dbReference type="InterPro" id="IPR002401">
    <property type="entry name" value="Cyt_P450_E_grp-I"/>
</dbReference>